<feature type="domain" description="Cell wall hydrolase SleB" evidence="1">
    <location>
        <begin position="73"/>
        <end position="153"/>
    </location>
</feature>
<comment type="caution">
    <text evidence="2">The sequence shown here is derived from an EMBL/GenBank/DDBJ whole genome shotgun (WGS) entry which is preliminary data.</text>
</comment>
<gene>
    <name evidence="2" type="ORF">FRC54_04455</name>
</gene>
<dbReference type="Pfam" id="PF07486">
    <property type="entry name" value="Hydrolase_2"/>
    <property type="match status" value="1"/>
</dbReference>
<accession>A0A6N7J013</accession>
<protein>
    <submittedName>
        <fullName evidence="2">Cell wall hydrolase</fullName>
    </submittedName>
</protein>
<name>A0A6N7J013_9FIRM</name>
<feature type="non-terminal residue" evidence="2">
    <location>
        <position position="1"/>
    </location>
</feature>
<sequence length="168" mass="18871">KLTKKYKSKLSKMRGKYIWVNKKNYNARAKFESQVLIDISYKELKKLSQVKITKGDFDLMCRVISAEAGDASSYKAKELVAETIVNRARTFGGSHPLKSAITARGAFSVVRNGSINRVRLCGETVNAAKDALIKNSHPKNLLFFSAGRYFSWARPYMAVGGNYFCLSR</sequence>
<dbReference type="AlphaFoldDB" id="A0A6N7J013"/>
<organism evidence="2 3">
    <name type="scientific">Candidatus Weimeria bifida</name>
    <dbReference type="NCBI Taxonomy" id="2599074"/>
    <lineage>
        <taxon>Bacteria</taxon>
        <taxon>Bacillati</taxon>
        <taxon>Bacillota</taxon>
        <taxon>Clostridia</taxon>
        <taxon>Lachnospirales</taxon>
        <taxon>Lachnospiraceae</taxon>
        <taxon>Candidatus Weimeria</taxon>
    </lineage>
</organism>
<evidence type="ECO:0000313" key="3">
    <source>
        <dbReference type="Proteomes" id="UP000460257"/>
    </source>
</evidence>
<dbReference type="GO" id="GO:0016787">
    <property type="term" value="F:hydrolase activity"/>
    <property type="evidence" value="ECO:0007669"/>
    <property type="project" value="UniProtKB-KW"/>
</dbReference>
<keyword evidence="3" id="KW-1185">Reference proteome</keyword>
<dbReference type="InterPro" id="IPR042047">
    <property type="entry name" value="SleB_dom1"/>
</dbReference>
<dbReference type="Proteomes" id="UP000460257">
    <property type="component" value="Unassembled WGS sequence"/>
</dbReference>
<reference evidence="2" key="1">
    <citation type="journal article" date="2020" name="Appl. Environ. Microbiol.">
        <title>Medium-Chain Fatty Acid Synthesis by 'Candidatus Weimeria bifida' gen. nov., sp. nov., and 'Candidatus Pseudoramibacter fermentans' sp. nov.</title>
        <authorList>
            <person name="Scarborough M.J."/>
            <person name="Myers K.S."/>
            <person name="Donohue T.J."/>
            <person name="Noguera D.R."/>
        </authorList>
    </citation>
    <scope>NUCLEOTIDE SEQUENCE</scope>
    <source>
        <strain evidence="2">LCO1.1</strain>
    </source>
</reference>
<evidence type="ECO:0000259" key="1">
    <source>
        <dbReference type="Pfam" id="PF07486"/>
    </source>
</evidence>
<dbReference type="EMBL" id="VOGC01000003">
    <property type="protein sequence ID" value="MQN01186.1"/>
    <property type="molecule type" value="Genomic_DNA"/>
</dbReference>
<evidence type="ECO:0000313" key="2">
    <source>
        <dbReference type="EMBL" id="MQN01186.1"/>
    </source>
</evidence>
<dbReference type="InterPro" id="IPR011105">
    <property type="entry name" value="Cell_wall_hydrolase_SleB"/>
</dbReference>
<proteinExistence type="predicted"/>
<keyword evidence="2" id="KW-0378">Hydrolase</keyword>
<dbReference type="Gene3D" id="1.10.10.2520">
    <property type="entry name" value="Cell wall hydrolase SleB, domain 1"/>
    <property type="match status" value="1"/>
</dbReference>